<dbReference type="InterPro" id="IPR003663">
    <property type="entry name" value="Sugar/inositol_transpt"/>
</dbReference>
<dbReference type="PROSITE" id="PS00217">
    <property type="entry name" value="SUGAR_TRANSPORT_2"/>
    <property type="match status" value="1"/>
</dbReference>
<feature type="transmembrane region" description="Helical" evidence="8">
    <location>
        <begin position="154"/>
        <end position="173"/>
    </location>
</feature>
<keyword evidence="3 7" id="KW-0813">Transport</keyword>
<proteinExistence type="inferred from homology"/>
<dbReference type="PRINTS" id="PR00171">
    <property type="entry name" value="SUGRTRNSPORT"/>
</dbReference>
<evidence type="ECO:0000256" key="6">
    <source>
        <dbReference type="ARBA" id="ARBA00023136"/>
    </source>
</evidence>
<comment type="similarity">
    <text evidence="2 7">Belongs to the major facilitator superfamily. Sugar transporter (TC 2.A.1.1) family.</text>
</comment>
<dbReference type="InterPro" id="IPR050360">
    <property type="entry name" value="MFS_Sugar_Transporters"/>
</dbReference>
<dbReference type="NCBIfam" id="TIGR00879">
    <property type="entry name" value="SP"/>
    <property type="match status" value="1"/>
</dbReference>
<sequence length="521" mass="57238">MPAWGPSSAPRGNLDRVEAPVTLRGYLLCVFAAFGGILFGYDSGYINGVMGMNYFKEEFGSTYSHLQSLIVSILSAGTFFGALFAGSVADWIGRRSTIIAGCGIFSVGVALQVASTTVSLLVPGRLIAGIGVGFVSAIIILYMSEIAPKSIRGAIVSGYQFCITIGLLLAAVIDKATEHNTTTASYRIPMAIQWLWAIILAGGLFFLPESPRYYVKNDQYDRAAKALATLRGQPVESQYIKDELAELVANFRYEMENMQISWMDCFRGGWTPSSNLRRVVLGMALQMMQQWTGVNFIFYYGTTIFQSVGLKNPFVISMITTAVNVGSTPLSFWTIERFGRRILLIYGAVGMLVCEFIIAGVGTALPGSNAAGYCLIVFTCFYIFFFASTWGPAAWVVIGEIFPLPIRAKGVALSTASNWFWNFIIGFITPYLMAEDQGNLKAKVFFIWGTTCTVCVLFAYFFVPETKGLSLEQVDRMLEETTPRTSSKWIPHTTYSNEPAQEDTEIMVAKAAATVEHRDAV</sequence>
<dbReference type="PROSITE" id="PS50850">
    <property type="entry name" value="MFS"/>
    <property type="match status" value="1"/>
</dbReference>
<evidence type="ECO:0000256" key="4">
    <source>
        <dbReference type="ARBA" id="ARBA00022692"/>
    </source>
</evidence>
<gene>
    <name evidence="10" type="ORF">BU24DRAFT_481943</name>
</gene>
<name>A0A6A5XQ76_9PLEO</name>
<feature type="transmembrane region" description="Helical" evidence="8">
    <location>
        <begin position="410"/>
        <end position="433"/>
    </location>
</feature>
<evidence type="ECO:0000256" key="1">
    <source>
        <dbReference type="ARBA" id="ARBA00004141"/>
    </source>
</evidence>
<feature type="transmembrane region" description="Helical" evidence="8">
    <location>
        <begin position="342"/>
        <end position="364"/>
    </location>
</feature>
<comment type="subcellular location">
    <subcellularLocation>
        <location evidence="1">Membrane</location>
        <topology evidence="1">Multi-pass membrane protein</topology>
    </subcellularLocation>
</comment>
<keyword evidence="4 8" id="KW-0812">Transmembrane</keyword>
<dbReference type="InterPro" id="IPR020846">
    <property type="entry name" value="MFS_dom"/>
</dbReference>
<dbReference type="CDD" id="cd17356">
    <property type="entry name" value="MFS_HXT"/>
    <property type="match status" value="1"/>
</dbReference>
<feature type="transmembrane region" description="Helical" evidence="8">
    <location>
        <begin position="445"/>
        <end position="463"/>
    </location>
</feature>
<feature type="domain" description="Major facilitator superfamily (MFS) profile" evidence="9">
    <location>
        <begin position="28"/>
        <end position="467"/>
    </location>
</feature>
<dbReference type="InterPro" id="IPR005829">
    <property type="entry name" value="Sugar_transporter_CS"/>
</dbReference>
<dbReference type="InterPro" id="IPR005828">
    <property type="entry name" value="MFS_sugar_transport-like"/>
</dbReference>
<keyword evidence="11" id="KW-1185">Reference proteome</keyword>
<evidence type="ECO:0000256" key="5">
    <source>
        <dbReference type="ARBA" id="ARBA00022989"/>
    </source>
</evidence>
<dbReference type="OrthoDB" id="6612291at2759"/>
<dbReference type="GeneID" id="54290612"/>
<dbReference type="EMBL" id="ML978070">
    <property type="protein sequence ID" value="KAF2014484.1"/>
    <property type="molecule type" value="Genomic_DNA"/>
</dbReference>
<feature type="transmembrane region" description="Helical" evidence="8">
    <location>
        <begin position="66"/>
        <end position="85"/>
    </location>
</feature>
<dbReference type="SUPFAM" id="SSF103473">
    <property type="entry name" value="MFS general substrate transporter"/>
    <property type="match status" value="1"/>
</dbReference>
<dbReference type="FunFam" id="1.20.1250.20:FF:000180">
    <property type="entry name" value="MFS monosaccharide transporter"/>
    <property type="match status" value="1"/>
</dbReference>
<dbReference type="Gene3D" id="1.20.1250.20">
    <property type="entry name" value="MFS general substrate transporter like domains"/>
    <property type="match status" value="1"/>
</dbReference>
<dbReference type="PROSITE" id="PS00216">
    <property type="entry name" value="SUGAR_TRANSPORT_1"/>
    <property type="match status" value="1"/>
</dbReference>
<protein>
    <submittedName>
        <fullName evidence="10">General substrate transporter</fullName>
    </submittedName>
</protein>
<feature type="transmembrane region" description="Helical" evidence="8">
    <location>
        <begin position="97"/>
        <end position="114"/>
    </location>
</feature>
<feature type="transmembrane region" description="Helical" evidence="8">
    <location>
        <begin position="120"/>
        <end position="142"/>
    </location>
</feature>
<dbReference type="RefSeq" id="XP_033382823.1">
    <property type="nucleotide sequence ID" value="XM_033533215.1"/>
</dbReference>
<accession>A0A6A5XQ76</accession>
<dbReference type="Pfam" id="PF00083">
    <property type="entry name" value="Sugar_tr"/>
    <property type="match status" value="1"/>
</dbReference>
<dbReference type="Proteomes" id="UP000799778">
    <property type="component" value="Unassembled WGS sequence"/>
</dbReference>
<feature type="transmembrane region" description="Helical" evidence="8">
    <location>
        <begin position="279"/>
        <end position="302"/>
    </location>
</feature>
<feature type="transmembrane region" description="Helical" evidence="8">
    <location>
        <begin position="26"/>
        <end position="46"/>
    </location>
</feature>
<feature type="transmembrane region" description="Helical" evidence="8">
    <location>
        <begin position="185"/>
        <end position="207"/>
    </location>
</feature>
<dbReference type="GO" id="GO:0005351">
    <property type="term" value="F:carbohydrate:proton symporter activity"/>
    <property type="evidence" value="ECO:0007669"/>
    <property type="project" value="TreeGrafter"/>
</dbReference>
<dbReference type="GO" id="GO:0016020">
    <property type="term" value="C:membrane"/>
    <property type="evidence" value="ECO:0007669"/>
    <property type="project" value="UniProtKB-SubCell"/>
</dbReference>
<evidence type="ECO:0000259" key="9">
    <source>
        <dbReference type="PROSITE" id="PS50850"/>
    </source>
</evidence>
<keyword evidence="6 8" id="KW-0472">Membrane</keyword>
<evidence type="ECO:0000256" key="3">
    <source>
        <dbReference type="ARBA" id="ARBA00022448"/>
    </source>
</evidence>
<feature type="transmembrane region" description="Helical" evidence="8">
    <location>
        <begin position="314"/>
        <end position="335"/>
    </location>
</feature>
<dbReference type="PANTHER" id="PTHR48022">
    <property type="entry name" value="PLASTIDIC GLUCOSE TRANSPORTER 4"/>
    <property type="match status" value="1"/>
</dbReference>
<evidence type="ECO:0000313" key="11">
    <source>
        <dbReference type="Proteomes" id="UP000799778"/>
    </source>
</evidence>
<evidence type="ECO:0000256" key="7">
    <source>
        <dbReference type="RuleBase" id="RU003346"/>
    </source>
</evidence>
<reference evidence="10" key="1">
    <citation type="journal article" date="2020" name="Stud. Mycol.">
        <title>101 Dothideomycetes genomes: a test case for predicting lifestyles and emergence of pathogens.</title>
        <authorList>
            <person name="Haridas S."/>
            <person name="Albert R."/>
            <person name="Binder M."/>
            <person name="Bloem J."/>
            <person name="Labutti K."/>
            <person name="Salamov A."/>
            <person name="Andreopoulos B."/>
            <person name="Baker S."/>
            <person name="Barry K."/>
            <person name="Bills G."/>
            <person name="Bluhm B."/>
            <person name="Cannon C."/>
            <person name="Castanera R."/>
            <person name="Culley D."/>
            <person name="Daum C."/>
            <person name="Ezra D."/>
            <person name="Gonzalez J."/>
            <person name="Henrissat B."/>
            <person name="Kuo A."/>
            <person name="Liang C."/>
            <person name="Lipzen A."/>
            <person name="Lutzoni F."/>
            <person name="Magnuson J."/>
            <person name="Mondo S."/>
            <person name="Nolan M."/>
            <person name="Ohm R."/>
            <person name="Pangilinan J."/>
            <person name="Park H.-J."/>
            <person name="Ramirez L."/>
            <person name="Alfaro M."/>
            <person name="Sun H."/>
            <person name="Tritt A."/>
            <person name="Yoshinaga Y."/>
            <person name="Zwiers L.-H."/>
            <person name="Turgeon B."/>
            <person name="Goodwin S."/>
            <person name="Spatafora J."/>
            <person name="Crous P."/>
            <person name="Grigoriev I."/>
        </authorList>
    </citation>
    <scope>NUCLEOTIDE SEQUENCE</scope>
    <source>
        <strain evidence="10">CBS 175.79</strain>
    </source>
</reference>
<evidence type="ECO:0000313" key="10">
    <source>
        <dbReference type="EMBL" id="KAF2014484.1"/>
    </source>
</evidence>
<keyword evidence="5 8" id="KW-1133">Transmembrane helix</keyword>
<evidence type="ECO:0000256" key="8">
    <source>
        <dbReference type="SAM" id="Phobius"/>
    </source>
</evidence>
<organism evidence="10 11">
    <name type="scientific">Aaosphaeria arxii CBS 175.79</name>
    <dbReference type="NCBI Taxonomy" id="1450172"/>
    <lineage>
        <taxon>Eukaryota</taxon>
        <taxon>Fungi</taxon>
        <taxon>Dikarya</taxon>
        <taxon>Ascomycota</taxon>
        <taxon>Pezizomycotina</taxon>
        <taxon>Dothideomycetes</taxon>
        <taxon>Pleosporomycetidae</taxon>
        <taxon>Pleosporales</taxon>
        <taxon>Pleosporales incertae sedis</taxon>
        <taxon>Aaosphaeria</taxon>
    </lineage>
</organism>
<dbReference type="InterPro" id="IPR036259">
    <property type="entry name" value="MFS_trans_sf"/>
</dbReference>
<evidence type="ECO:0000256" key="2">
    <source>
        <dbReference type="ARBA" id="ARBA00010992"/>
    </source>
</evidence>
<dbReference type="PANTHER" id="PTHR48022:SF6">
    <property type="entry name" value="MSTA PROTEIN-RELATED"/>
    <property type="match status" value="1"/>
</dbReference>
<feature type="transmembrane region" description="Helical" evidence="8">
    <location>
        <begin position="370"/>
        <end position="398"/>
    </location>
</feature>
<dbReference type="AlphaFoldDB" id="A0A6A5XQ76"/>